<dbReference type="AlphaFoldDB" id="A0A7C3WH87"/>
<gene>
    <name evidence="2" type="ORF">ENV62_04855</name>
</gene>
<dbReference type="EMBL" id="DTHB01000041">
    <property type="protein sequence ID" value="HGB14549.1"/>
    <property type="molecule type" value="Genomic_DNA"/>
</dbReference>
<organism evidence="2">
    <name type="scientific">Desulfobacca acetoxidans</name>
    <dbReference type="NCBI Taxonomy" id="60893"/>
    <lineage>
        <taxon>Bacteria</taxon>
        <taxon>Pseudomonadati</taxon>
        <taxon>Thermodesulfobacteriota</taxon>
        <taxon>Desulfobaccia</taxon>
        <taxon>Desulfobaccales</taxon>
        <taxon>Desulfobaccaceae</taxon>
        <taxon>Desulfobacca</taxon>
    </lineage>
</organism>
<proteinExistence type="predicted"/>
<reference evidence="2" key="1">
    <citation type="journal article" date="2020" name="mSystems">
        <title>Genome- and Community-Level Interaction Insights into Carbon Utilization and Element Cycling Functions of Hydrothermarchaeota in Hydrothermal Sediment.</title>
        <authorList>
            <person name="Zhou Z."/>
            <person name="Liu Y."/>
            <person name="Xu W."/>
            <person name="Pan J."/>
            <person name="Luo Z.H."/>
            <person name="Li M."/>
        </authorList>
    </citation>
    <scope>NUCLEOTIDE SEQUENCE [LARGE SCALE GENOMIC DNA]</scope>
    <source>
        <strain evidence="2">SpSt-776</strain>
    </source>
</reference>
<sequence>MATSGQLDSEPEISEEEEVILLTDVVEEPPTEAAPPQAPRPPESEPFSSRASGPEEAAASASAPDLEEDLDDFLATLKGLTEAERGPASFTAESWRSQAGLEELVRQELTSFLHSSRFSEIVQTEVQKTVEKITRELLPQIAAQVLERKIAALVKRLAEEEE</sequence>
<comment type="caution">
    <text evidence="2">The sequence shown here is derived from an EMBL/GenBank/DDBJ whole genome shotgun (WGS) entry which is preliminary data.</text>
</comment>
<feature type="compositionally biased region" description="Pro residues" evidence="1">
    <location>
        <begin position="32"/>
        <end position="41"/>
    </location>
</feature>
<evidence type="ECO:0000313" key="2">
    <source>
        <dbReference type="EMBL" id="HGB14549.1"/>
    </source>
</evidence>
<feature type="compositionally biased region" description="Low complexity" evidence="1">
    <location>
        <begin position="45"/>
        <end position="64"/>
    </location>
</feature>
<protein>
    <recommendedName>
        <fullName evidence="3">DUF2497 domain-containing protein</fullName>
    </recommendedName>
</protein>
<accession>A0A7C3WH87</accession>
<evidence type="ECO:0008006" key="3">
    <source>
        <dbReference type="Google" id="ProtNLM"/>
    </source>
</evidence>
<evidence type="ECO:0000256" key="1">
    <source>
        <dbReference type="SAM" id="MobiDB-lite"/>
    </source>
</evidence>
<feature type="compositionally biased region" description="Acidic residues" evidence="1">
    <location>
        <begin position="9"/>
        <end position="30"/>
    </location>
</feature>
<name>A0A7C3WH87_9BACT</name>
<feature type="region of interest" description="Disordered" evidence="1">
    <location>
        <begin position="1"/>
        <end position="67"/>
    </location>
</feature>